<gene>
    <name evidence="1" type="ORF">PHABIO_359</name>
</gene>
<proteinExistence type="predicted"/>
<protein>
    <submittedName>
        <fullName evidence="1">Uncharacterized protein</fullName>
    </submittedName>
</protein>
<sequence>MSKTQLEPIEVFNVVKTVPSLMKAFREECYSMPLQESLEYQADSEKKYDHRLGIAFLKKHGIPTTREDLFDDGKYNYTSVMDGDVRYNVGQFIVLFSETIYSSGDMTRENTWVLEVMDEFHFPADKPLHSMRVESIREALHDYLSIGIVRLHPAGLRMYRHEHTYGFAERINKKVKDDEQAS</sequence>
<evidence type="ECO:0000313" key="2">
    <source>
        <dbReference type="Proteomes" id="UP000225448"/>
    </source>
</evidence>
<name>A0A1Y0SUG0_9CAUD</name>
<dbReference type="Proteomes" id="UP000225448">
    <property type="component" value="Segment"/>
</dbReference>
<evidence type="ECO:0000313" key="1">
    <source>
        <dbReference type="EMBL" id="ARV76990.1"/>
    </source>
</evidence>
<dbReference type="EMBL" id="MF042360">
    <property type="protein sequence ID" value="ARV76990.1"/>
    <property type="molecule type" value="Genomic_DNA"/>
</dbReference>
<organism evidence="1 2">
    <name type="scientific">Pseudomonas phage Phabio</name>
    <dbReference type="NCBI Taxonomy" id="2006668"/>
    <lineage>
        <taxon>Viruses</taxon>
        <taxon>Duplodnaviria</taxon>
        <taxon>Heunggongvirae</taxon>
        <taxon>Uroviricota</taxon>
        <taxon>Caudoviricetes</taxon>
        <taxon>Chimalliviridae</taxon>
        <taxon>Phabiovirus</taxon>
        <taxon>Phabiovirus phabio</taxon>
    </lineage>
</organism>
<keyword evidence="2" id="KW-1185">Reference proteome</keyword>
<accession>A0A1Y0SUG0</accession>
<reference evidence="1 2" key="1">
    <citation type="submission" date="2017-05" db="EMBL/GenBank/DDBJ databases">
        <authorList>
            <person name="Song R."/>
            <person name="Chenine A.L."/>
            <person name="Ruprecht R.M."/>
        </authorList>
    </citation>
    <scope>NUCLEOTIDE SEQUENCE [LARGE SCALE GENOMIC DNA]</scope>
</reference>